<comment type="caution">
    <text evidence="1">The sequence shown here is derived from an EMBL/GenBank/DDBJ whole genome shotgun (WGS) entry which is preliminary data.</text>
</comment>
<accession>A0ABW6CZ51</accession>
<protein>
    <recommendedName>
        <fullName evidence="3">Carboxymuconolactone decarboxylase-like domain-containing protein</fullName>
    </recommendedName>
</protein>
<organism evidence="1 2">
    <name type="scientific">Phenylobacterium ferrooxidans</name>
    <dbReference type="NCBI Taxonomy" id="2982689"/>
    <lineage>
        <taxon>Bacteria</taxon>
        <taxon>Pseudomonadati</taxon>
        <taxon>Pseudomonadota</taxon>
        <taxon>Alphaproteobacteria</taxon>
        <taxon>Caulobacterales</taxon>
        <taxon>Caulobacteraceae</taxon>
        <taxon>Phenylobacterium</taxon>
    </lineage>
</organism>
<dbReference type="Gene3D" id="1.20.1290.10">
    <property type="entry name" value="AhpD-like"/>
    <property type="match status" value="1"/>
</dbReference>
<evidence type="ECO:0000313" key="2">
    <source>
        <dbReference type="Proteomes" id="UP001598130"/>
    </source>
</evidence>
<keyword evidence="2" id="KW-1185">Reference proteome</keyword>
<dbReference type="SUPFAM" id="SSF69118">
    <property type="entry name" value="AhpD-like"/>
    <property type="match status" value="1"/>
</dbReference>
<reference evidence="1 2" key="1">
    <citation type="submission" date="2022-09" db="EMBL/GenBank/DDBJ databases">
        <title>New species of Phenylobacterium.</title>
        <authorList>
            <person name="Mieszkin S."/>
        </authorList>
    </citation>
    <scope>NUCLEOTIDE SEQUENCE [LARGE SCALE GENOMIC DNA]</scope>
    <source>
        <strain evidence="1 2">HK31-G</strain>
    </source>
</reference>
<gene>
    <name evidence="1" type="ORF">OCL97_16030</name>
</gene>
<dbReference type="EMBL" id="JAOTJD010000033">
    <property type="protein sequence ID" value="MFD3265467.1"/>
    <property type="molecule type" value="Genomic_DNA"/>
</dbReference>
<name>A0ABW6CZ51_9CAUL</name>
<dbReference type="RefSeq" id="WP_377370888.1">
    <property type="nucleotide sequence ID" value="NZ_JAOTJD010000033.1"/>
</dbReference>
<evidence type="ECO:0008006" key="3">
    <source>
        <dbReference type="Google" id="ProtNLM"/>
    </source>
</evidence>
<sequence>MLRALLKSQIDKMERTWGYDAAYMRVVLRASPMSFLKFGFVSQMVDRKAAPPEALAAAGIVGTLAEDCGPCTQISVDMAVAGGVKPATLRAILAGDEAAMGETAALGWRFARASLARDMEAADPLRDDILRRWGETGLVAIGLALTTARMYPTLKYALGHGRACSRVTVAGEATPVMHLLAA</sequence>
<dbReference type="Proteomes" id="UP001598130">
    <property type="component" value="Unassembled WGS sequence"/>
</dbReference>
<evidence type="ECO:0000313" key="1">
    <source>
        <dbReference type="EMBL" id="MFD3265467.1"/>
    </source>
</evidence>
<proteinExistence type="predicted"/>
<dbReference type="InterPro" id="IPR029032">
    <property type="entry name" value="AhpD-like"/>
</dbReference>